<sequence>MGLGRVAVGGIRAVRCLASGVAKESSGSYIGYGAPLEALAKARSRSALRRAVEEFGSGVKRCDERCLESSGSAAPVDVVSRHVNHGDIYVGSTCSSQSAESQGDVARELDASAAFCAALLNVVRQRCTDVAVWSILCSQLPPVWPKTGRLDLATTNRILYGLSRFKCHNSIVQSKVDLIVATLLESVGALARRELARGVIDLKLQVQRSLDAPQNVDNLGEIGHSCPAIGGDVRADGVRPNYEDVWKLWYVLNTSASVRNEEVSQLLLEVLESRRQEVCSFDLGRTLRTMTVMLQRSESLSRVEEKLLMKLFKRMLMLLNVKGSGSALSPGVVSLSGDSGVSSGAYSTGESQGCDAGGKVGHDREALGGCVQGNDKVHVLTRQGNLYVTVGHVHSAVKVLSVLCKRLPMRSFSELLVSSRCVNGLGRLFETAEVVVGRSVALEARMREAEVANTGWELEMLSESGFPNSRRSLWVLHVKILGALVEFGKHLDLVSSLDERHSAELRPLRGPLWSLCGKLLGGTKHFDPQLNASQVRAAYYLLLSAAANGECRVDTMDKVVDWVVEITRTVAASGLLQTHALDVVAILVHVDKLLSLLKELEVMTPAMSELVGAARDLLKRHGGVARNGNTVVVLQLLQKHNMLSVDILSEHLRGWVDSSTKLWEWERRDVAMLCDLLVGYVVETNRAPLACDGSMDGVDLVDGNGTGDIVLARQLLASMREWIKGGDGKLSSWNHDQMLSLARCCVVLCGNDDMLVKELQKRCGSMNFHQCLKCLELGLEALGEVALRRMALLLSRKQTLVDLTHALEVLCGNVGAIAVSVPEVSRRRADADGVGATDDSDVKHREDGEHMGGQGRTFYPEALRRLHALLSATEREVVVLDDVCYIQRRLQKRLHRAIGLGSRSAVPENPWHDEAPVIMQRTAAKQFVATFRATKSGLYDKINNAILI</sequence>
<dbReference type="EMBL" id="BPLF01000004">
    <property type="protein sequence ID" value="GIX65429.1"/>
    <property type="molecule type" value="Genomic_DNA"/>
</dbReference>
<accession>A0AAV4M3M2</accession>
<dbReference type="RefSeq" id="XP_067717498.1">
    <property type="nucleotide sequence ID" value="XM_067861397.1"/>
</dbReference>
<feature type="region of interest" description="Disordered" evidence="1">
    <location>
        <begin position="829"/>
        <end position="854"/>
    </location>
</feature>
<evidence type="ECO:0000313" key="3">
    <source>
        <dbReference type="Proteomes" id="UP001497744"/>
    </source>
</evidence>
<dbReference type="Proteomes" id="UP001497744">
    <property type="component" value="Unassembled WGS sequence"/>
</dbReference>
<feature type="compositionally biased region" description="Basic and acidic residues" evidence="1">
    <location>
        <begin position="840"/>
        <end position="850"/>
    </location>
</feature>
<reference evidence="2 3" key="1">
    <citation type="submission" date="2021-06" db="EMBL/GenBank/DDBJ databases">
        <title>Genome sequence of Babesia caballi.</title>
        <authorList>
            <person name="Yamagishi J."/>
            <person name="Kidaka T."/>
            <person name="Ochi A."/>
        </authorList>
    </citation>
    <scope>NUCLEOTIDE SEQUENCE [LARGE SCALE GENOMIC DNA]</scope>
    <source>
        <strain evidence="2">USDA-D6B2</strain>
    </source>
</reference>
<keyword evidence="3" id="KW-1185">Reference proteome</keyword>
<evidence type="ECO:0000313" key="2">
    <source>
        <dbReference type="EMBL" id="GIX65429.1"/>
    </source>
</evidence>
<proteinExistence type="predicted"/>
<protein>
    <submittedName>
        <fullName evidence="2">Metallo-beta-lactamase, putative</fullName>
    </submittedName>
</protein>
<dbReference type="AlphaFoldDB" id="A0AAV4M3M2"/>
<dbReference type="GeneID" id="94196910"/>
<evidence type="ECO:0000256" key="1">
    <source>
        <dbReference type="SAM" id="MobiDB-lite"/>
    </source>
</evidence>
<comment type="caution">
    <text evidence="2">The sequence shown here is derived from an EMBL/GenBank/DDBJ whole genome shotgun (WGS) entry which is preliminary data.</text>
</comment>
<name>A0AAV4M3M2_BABCB</name>
<gene>
    <name evidence="2" type="ORF">BcabD6B2_48640</name>
</gene>
<organism evidence="2 3">
    <name type="scientific">Babesia caballi</name>
    <dbReference type="NCBI Taxonomy" id="5871"/>
    <lineage>
        <taxon>Eukaryota</taxon>
        <taxon>Sar</taxon>
        <taxon>Alveolata</taxon>
        <taxon>Apicomplexa</taxon>
        <taxon>Aconoidasida</taxon>
        <taxon>Piroplasmida</taxon>
        <taxon>Babesiidae</taxon>
        <taxon>Babesia</taxon>
    </lineage>
</organism>